<gene>
    <name evidence="2" type="ORF">EW026_g935</name>
</gene>
<dbReference type="InterPro" id="IPR027417">
    <property type="entry name" value="P-loop_NTPase"/>
</dbReference>
<dbReference type="GO" id="GO:0000403">
    <property type="term" value="F:Y-form DNA binding"/>
    <property type="evidence" value="ECO:0007669"/>
    <property type="project" value="TreeGrafter"/>
</dbReference>
<evidence type="ECO:0000259" key="1">
    <source>
        <dbReference type="SMART" id="SM00490"/>
    </source>
</evidence>
<dbReference type="Proteomes" id="UP000309038">
    <property type="component" value="Unassembled WGS sequence"/>
</dbReference>
<keyword evidence="3" id="KW-1185">Reference proteome</keyword>
<dbReference type="GO" id="GO:0061749">
    <property type="term" value="F:forked DNA-dependent helicase activity"/>
    <property type="evidence" value="ECO:0007669"/>
    <property type="project" value="TreeGrafter"/>
</dbReference>
<dbReference type="PANTHER" id="PTHR47396">
    <property type="entry name" value="TYPE I RESTRICTION ENZYME ECOKI R PROTEIN"/>
    <property type="match status" value="1"/>
</dbReference>
<proteinExistence type="predicted"/>
<dbReference type="InterPro" id="IPR050742">
    <property type="entry name" value="Helicase_Restrict-Modif_Enz"/>
</dbReference>
<feature type="domain" description="Helicase C-terminal" evidence="1">
    <location>
        <begin position="147"/>
        <end position="224"/>
    </location>
</feature>
<dbReference type="AlphaFoldDB" id="A0A4S4KT16"/>
<dbReference type="InterPro" id="IPR001650">
    <property type="entry name" value="Helicase_C-like"/>
</dbReference>
<dbReference type="GO" id="GO:0005759">
    <property type="term" value="C:mitochondrial matrix"/>
    <property type="evidence" value="ECO:0007669"/>
    <property type="project" value="TreeGrafter"/>
</dbReference>
<dbReference type="PANTHER" id="PTHR47396:SF1">
    <property type="entry name" value="ATP-DEPENDENT HELICASE IRC3-RELATED"/>
    <property type="match status" value="1"/>
</dbReference>
<dbReference type="Gene3D" id="3.40.50.300">
    <property type="entry name" value="P-loop containing nucleotide triphosphate hydrolases"/>
    <property type="match status" value="1"/>
</dbReference>
<dbReference type="SMART" id="SM00490">
    <property type="entry name" value="HELICc"/>
    <property type="match status" value="1"/>
</dbReference>
<reference evidence="2 3" key="1">
    <citation type="submission" date="2019-02" db="EMBL/GenBank/DDBJ databases">
        <title>Genome sequencing of the rare red list fungi Phlebia centrifuga.</title>
        <authorList>
            <person name="Buettner E."/>
            <person name="Kellner H."/>
        </authorList>
    </citation>
    <scope>NUCLEOTIDE SEQUENCE [LARGE SCALE GENOMIC DNA]</scope>
    <source>
        <strain evidence="2 3">DSM 108282</strain>
    </source>
</reference>
<protein>
    <recommendedName>
        <fullName evidence="1">Helicase C-terminal domain-containing protein</fullName>
    </recommendedName>
</protein>
<dbReference type="SUPFAM" id="SSF52540">
    <property type="entry name" value="P-loop containing nucleoside triphosphate hydrolases"/>
    <property type="match status" value="1"/>
</dbReference>
<comment type="caution">
    <text evidence="2">The sequence shown here is derived from an EMBL/GenBank/DDBJ whole genome shotgun (WGS) entry which is preliminary data.</text>
</comment>
<evidence type="ECO:0000313" key="3">
    <source>
        <dbReference type="Proteomes" id="UP000309038"/>
    </source>
</evidence>
<sequence>MKPTTQLHHRTYRRILSQFDPAISNPDAAAPVPTLTHRIPILGFSATFSRHDGLALGSVFERIVYHRDFLEMIKEQWLCNVKFTTVRANIDLSGVMVNSRTGDFHATSLAHIINTTTVNKLVVQTWLDKAVTRKSTLVFCVNLAHVRDLTQAFRDAGVDARYVYSGTPAAERKALIAAFKAQGFPVLLNCEGADIPNIDCIIVARPTRSRNIFAQMIGRGMRLSPDTGKKDCRIIDFVDSTSRVPGVVSTPTLFGLDPAELIDDESIESLEERVNQAKDIEDIQSPGNMNMVPEPKSVTYIEHDDPFSLADGASGAPHIRTLSRNAWVGCGGDIYILECMGKGYIRIEPNTSEDKGEILNRIIRPYSHQQVYPPKLHSC</sequence>
<accession>A0A4S4KT16</accession>
<dbReference type="GO" id="GO:0032042">
    <property type="term" value="P:mitochondrial DNA metabolic process"/>
    <property type="evidence" value="ECO:0007669"/>
    <property type="project" value="TreeGrafter"/>
</dbReference>
<dbReference type="EMBL" id="SGPJ01000016">
    <property type="protein sequence ID" value="THH01805.1"/>
    <property type="molecule type" value="Genomic_DNA"/>
</dbReference>
<dbReference type="GO" id="GO:0036121">
    <property type="term" value="F:double-stranded DNA helicase activity"/>
    <property type="evidence" value="ECO:0007669"/>
    <property type="project" value="TreeGrafter"/>
</dbReference>
<dbReference type="CDD" id="cd18799">
    <property type="entry name" value="SF2_C_EcoAI-like"/>
    <property type="match status" value="1"/>
</dbReference>
<dbReference type="GO" id="GO:0070125">
    <property type="term" value="P:mitochondrial translational elongation"/>
    <property type="evidence" value="ECO:0007669"/>
    <property type="project" value="TreeGrafter"/>
</dbReference>
<dbReference type="Pfam" id="PF00271">
    <property type="entry name" value="Helicase_C"/>
    <property type="match status" value="1"/>
</dbReference>
<organism evidence="2 3">
    <name type="scientific">Hermanssonia centrifuga</name>
    <dbReference type="NCBI Taxonomy" id="98765"/>
    <lineage>
        <taxon>Eukaryota</taxon>
        <taxon>Fungi</taxon>
        <taxon>Dikarya</taxon>
        <taxon>Basidiomycota</taxon>
        <taxon>Agaricomycotina</taxon>
        <taxon>Agaricomycetes</taxon>
        <taxon>Polyporales</taxon>
        <taxon>Meruliaceae</taxon>
        <taxon>Hermanssonia</taxon>
    </lineage>
</organism>
<evidence type="ECO:0000313" key="2">
    <source>
        <dbReference type="EMBL" id="THH01805.1"/>
    </source>
</evidence>
<name>A0A4S4KT16_9APHY</name>